<organism evidence="4 5">
    <name type="scientific">Tropilaelaps mercedesae</name>
    <dbReference type="NCBI Taxonomy" id="418985"/>
    <lineage>
        <taxon>Eukaryota</taxon>
        <taxon>Metazoa</taxon>
        <taxon>Ecdysozoa</taxon>
        <taxon>Arthropoda</taxon>
        <taxon>Chelicerata</taxon>
        <taxon>Arachnida</taxon>
        <taxon>Acari</taxon>
        <taxon>Parasitiformes</taxon>
        <taxon>Mesostigmata</taxon>
        <taxon>Gamasina</taxon>
        <taxon>Dermanyssoidea</taxon>
        <taxon>Laelapidae</taxon>
        <taxon>Tropilaelaps</taxon>
    </lineage>
</organism>
<comment type="similarity">
    <text evidence="1">Belongs to the snRNP Sm proteins family.</text>
</comment>
<dbReference type="CDD" id="cd06168">
    <property type="entry name" value="LSMD1"/>
    <property type="match status" value="1"/>
</dbReference>
<dbReference type="STRING" id="418985.A0A1V9XQ28"/>
<dbReference type="SUPFAM" id="SSF50182">
    <property type="entry name" value="Sm-like ribonucleoproteins"/>
    <property type="match status" value="1"/>
</dbReference>
<sequence>MSSEESKPPSTAARAVLSRWINKSLKITMSDGRILVGVFLCVDRDCNVIVGNCSEYLNEADLELWADARILGLALVPGRHIVRICEDTYRVEQAYSRSVVNGQESQPPLPRSTTDHKTNNGSGVCTNITTAAGAAANVEPTNMEKSSSRSSKPCLETDWRSGAETETSNTKESKLPDAIKLWSN</sequence>
<name>A0A1V9XQ28_9ACAR</name>
<dbReference type="Gene3D" id="2.30.30.100">
    <property type="match status" value="1"/>
</dbReference>
<feature type="region of interest" description="Disordered" evidence="2">
    <location>
        <begin position="135"/>
        <end position="184"/>
    </location>
</feature>
<keyword evidence="5" id="KW-1185">Reference proteome</keyword>
<dbReference type="InterPro" id="IPR010920">
    <property type="entry name" value="LSM_dom_sf"/>
</dbReference>
<dbReference type="Proteomes" id="UP000192247">
    <property type="component" value="Unassembled WGS sequence"/>
</dbReference>
<dbReference type="GO" id="GO:0031417">
    <property type="term" value="C:NatC complex"/>
    <property type="evidence" value="ECO:0007669"/>
    <property type="project" value="InterPro"/>
</dbReference>
<evidence type="ECO:0000313" key="4">
    <source>
        <dbReference type="EMBL" id="OQR75502.1"/>
    </source>
</evidence>
<evidence type="ECO:0000256" key="2">
    <source>
        <dbReference type="SAM" id="MobiDB-lite"/>
    </source>
</evidence>
<dbReference type="PANTHER" id="PTHR10701">
    <property type="entry name" value="SMALL NUCLEAR RIBONUCLEOPROTEIN-ASSOCIATED PROTEIN B AND N"/>
    <property type="match status" value="1"/>
</dbReference>
<reference evidence="4 5" key="1">
    <citation type="journal article" date="2017" name="Gigascience">
        <title>Draft genome of the honey bee ectoparasitic mite, Tropilaelaps mercedesae, is shaped by the parasitic life history.</title>
        <authorList>
            <person name="Dong X."/>
            <person name="Armstrong S.D."/>
            <person name="Xia D."/>
            <person name="Makepeace B.L."/>
            <person name="Darby A.C."/>
            <person name="Kadowaki T."/>
        </authorList>
    </citation>
    <scope>NUCLEOTIDE SEQUENCE [LARGE SCALE GENOMIC DNA]</scope>
    <source>
        <strain evidence="4">Wuxi-XJTLU</strain>
    </source>
</reference>
<accession>A0A1V9XQ28</accession>
<dbReference type="EMBL" id="MNPL01006296">
    <property type="protein sequence ID" value="OQR75502.1"/>
    <property type="molecule type" value="Genomic_DNA"/>
</dbReference>
<protein>
    <submittedName>
        <fullName evidence="4">LSM domain-containing protein 1-like</fullName>
    </submittedName>
</protein>
<gene>
    <name evidence="4" type="ORF">BIW11_08379</name>
</gene>
<evidence type="ECO:0000313" key="5">
    <source>
        <dbReference type="Proteomes" id="UP000192247"/>
    </source>
</evidence>
<dbReference type="InterPro" id="IPR050914">
    <property type="entry name" value="snRNP_SmB/NAA38-like"/>
</dbReference>
<dbReference type="InterPro" id="IPR034110">
    <property type="entry name" value="LSMD1_Sm"/>
</dbReference>
<dbReference type="SMART" id="SM00651">
    <property type="entry name" value="Sm"/>
    <property type="match status" value="1"/>
</dbReference>
<dbReference type="AlphaFoldDB" id="A0A1V9XQ28"/>
<dbReference type="Pfam" id="PF01423">
    <property type="entry name" value="LSM"/>
    <property type="match status" value="1"/>
</dbReference>
<feature type="compositionally biased region" description="Polar residues" evidence="2">
    <location>
        <begin position="139"/>
        <end position="151"/>
    </location>
</feature>
<dbReference type="InParanoid" id="A0A1V9XQ28"/>
<evidence type="ECO:0000256" key="1">
    <source>
        <dbReference type="ARBA" id="ARBA00006850"/>
    </source>
</evidence>
<evidence type="ECO:0000259" key="3">
    <source>
        <dbReference type="SMART" id="SM00651"/>
    </source>
</evidence>
<feature type="region of interest" description="Disordered" evidence="2">
    <location>
        <begin position="99"/>
        <end position="122"/>
    </location>
</feature>
<dbReference type="InterPro" id="IPR001163">
    <property type="entry name" value="Sm_dom_euk/arc"/>
</dbReference>
<comment type="caution">
    <text evidence="4">The sequence shown here is derived from an EMBL/GenBank/DDBJ whole genome shotgun (WGS) entry which is preliminary data.</text>
</comment>
<proteinExistence type="inferred from homology"/>
<dbReference type="PANTHER" id="PTHR10701:SF5">
    <property type="entry name" value="N-ALPHA-ACETYLTRANSFERASE 38, NATC AUXILIARY SUBUNIT"/>
    <property type="match status" value="1"/>
</dbReference>
<feature type="compositionally biased region" description="Basic and acidic residues" evidence="2">
    <location>
        <begin position="155"/>
        <end position="177"/>
    </location>
</feature>
<feature type="domain" description="Sm" evidence="3">
    <location>
        <begin position="15"/>
        <end position="86"/>
    </location>
</feature>
<dbReference type="OrthoDB" id="368909at2759"/>